<organism evidence="1 2">
    <name type="scientific">Popillia japonica</name>
    <name type="common">Japanese beetle</name>
    <dbReference type="NCBI Taxonomy" id="7064"/>
    <lineage>
        <taxon>Eukaryota</taxon>
        <taxon>Metazoa</taxon>
        <taxon>Ecdysozoa</taxon>
        <taxon>Arthropoda</taxon>
        <taxon>Hexapoda</taxon>
        <taxon>Insecta</taxon>
        <taxon>Pterygota</taxon>
        <taxon>Neoptera</taxon>
        <taxon>Endopterygota</taxon>
        <taxon>Coleoptera</taxon>
        <taxon>Polyphaga</taxon>
        <taxon>Scarabaeiformia</taxon>
        <taxon>Scarabaeidae</taxon>
        <taxon>Rutelinae</taxon>
        <taxon>Popillia</taxon>
    </lineage>
</organism>
<proteinExistence type="predicted"/>
<gene>
    <name evidence="1" type="ORF">QE152_g28992</name>
</gene>
<sequence length="95" mass="10111">MCPPQTDPPQLCSQVSPTAVSYENMNNDVKNVLNCNLINGIIPIDSGIQENASNSNPQAVVNSTKTCLVEKASPSGIKKTILIVADNHGRGFTED</sequence>
<name>A0AAW1JIK9_POPJA</name>
<protein>
    <submittedName>
        <fullName evidence="1">Uncharacterized protein</fullName>
    </submittedName>
</protein>
<accession>A0AAW1JIK9</accession>
<evidence type="ECO:0000313" key="1">
    <source>
        <dbReference type="EMBL" id="KAK9703962.1"/>
    </source>
</evidence>
<keyword evidence="2" id="KW-1185">Reference proteome</keyword>
<dbReference type="EMBL" id="JASPKY010000360">
    <property type="protein sequence ID" value="KAK9703962.1"/>
    <property type="molecule type" value="Genomic_DNA"/>
</dbReference>
<comment type="caution">
    <text evidence="1">The sequence shown here is derived from an EMBL/GenBank/DDBJ whole genome shotgun (WGS) entry which is preliminary data.</text>
</comment>
<evidence type="ECO:0000313" key="2">
    <source>
        <dbReference type="Proteomes" id="UP001458880"/>
    </source>
</evidence>
<dbReference type="Proteomes" id="UP001458880">
    <property type="component" value="Unassembled WGS sequence"/>
</dbReference>
<reference evidence="1 2" key="1">
    <citation type="journal article" date="2024" name="BMC Genomics">
        <title>De novo assembly and annotation of Popillia japonica's genome with initial clues to its potential as an invasive pest.</title>
        <authorList>
            <person name="Cucini C."/>
            <person name="Boschi S."/>
            <person name="Funari R."/>
            <person name="Cardaioli E."/>
            <person name="Iannotti N."/>
            <person name="Marturano G."/>
            <person name="Paoli F."/>
            <person name="Bruttini M."/>
            <person name="Carapelli A."/>
            <person name="Frati F."/>
            <person name="Nardi F."/>
        </authorList>
    </citation>
    <scope>NUCLEOTIDE SEQUENCE [LARGE SCALE GENOMIC DNA]</scope>
    <source>
        <strain evidence="1">DMR45628</strain>
    </source>
</reference>
<dbReference type="AlphaFoldDB" id="A0AAW1JIK9"/>